<proteinExistence type="predicted"/>
<gene>
    <name evidence="2" type="ORF">E6O75_ATG03431</name>
</gene>
<dbReference type="OrthoDB" id="2943660at2759"/>
<evidence type="ECO:0000313" key="3">
    <source>
        <dbReference type="Proteomes" id="UP000298493"/>
    </source>
</evidence>
<organism evidence="2 3">
    <name type="scientific">Venturia nashicola</name>
    <dbReference type="NCBI Taxonomy" id="86259"/>
    <lineage>
        <taxon>Eukaryota</taxon>
        <taxon>Fungi</taxon>
        <taxon>Dikarya</taxon>
        <taxon>Ascomycota</taxon>
        <taxon>Pezizomycotina</taxon>
        <taxon>Dothideomycetes</taxon>
        <taxon>Pleosporomycetidae</taxon>
        <taxon>Venturiales</taxon>
        <taxon>Venturiaceae</taxon>
        <taxon>Venturia</taxon>
    </lineage>
</organism>
<dbReference type="EMBL" id="SNSC02000006">
    <property type="protein sequence ID" value="TID23795.1"/>
    <property type="molecule type" value="Genomic_DNA"/>
</dbReference>
<name>A0A4Z1P6N0_9PEZI</name>
<keyword evidence="1" id="KW-0732">Signal</keyword>
<keyword evidence="3" id="KW-1185">Reference proteome</keyword>
<dbReference type="AlphaFoldDB" id="A0A4Z1P6N0"/>
<feature type="chain" id="PRO_5021254856" evidence="1">
    <location>
        <begin position="19"/>
        <end position="176"/>
    </location>
</feature>
<accession>A0A4Z1P6N0</accession>
<feature type="signal peptide" evidence="1">
    <location>
        <begin position="1"/>
        <end position="18"/>
    </location>
</feature>
<reference evidence="2 3" key="1">
    <citation type="submission" date="2019-04" db="EMBL/GenBank/DDBJ databases">
        <title>High contiguity whole genome sequence and gene annotation resource for two Venturia nashicola isolates.</title>
        <authorList>
            <person name="Prokchorchik M."/>
            <person name="Won K."/>
            <person name="Lee Y."/>
            <person name="Choi E.D."/>
            <person name="Segonzac C."/>
            <person name="Sohn K.H."/>
        </authorList>
    </citation>
    <scope>NUCLEOTIDE SEQUENCE [LARGE SCALE GENOMIC DNA]</scope>
    <source>
        <strain evidence="2 3">PRI2</strain>
    </source>
</reference>
<sequence>MVHFISLLCLCLVSSATAVALPATTKDMSACGNTNIIFTGLPPYHPMVKSQGWDPKMVDENLKADAKAIVAAGYNLRTVFMGPDQDISVFSKYLEGTQWQGAGIGYGIRGTKIPELTVRLEDILKVFREKAEKAEVMFNYSPNSTLWALQRRLPLPKDCGPGKDLGYTEVCDVCKT</sequence>
<dbReference type="Proteomes" id="UP000298493">
    <property type="component" value="Unassembled WGS sequence"/>
</dbReference>
<comment type="caution">
    <text evidence="2">The sequence shown here is derived from an EMBL/GenBank/DDBJ whole genome shotgun (WGS) entry which is preliminary data.</text>
</comment>
<protein>
    <submittedName>
        <fullName evidence="2">Uncharacterized protein</fullName>
    </submittedName>
</protein>
<evidence type="ECO:0000256" key="1">
    <source>
        <dbReference type="SAM" id="SignalP"/>
    </source>
</evidence>
<evidence type="ECO:0000313" key="2">
    <source>
        <dbReference type="EMBL" id="TID23795.1"/>
    </source>
</evidence>